<reference evidence="3 4" key="1">
    <citation type="journal article" date="2020" name="Nat. Food">
        <title>A phased Vanilla planifolia genome enables genetic improvement of flavour and production.</title>
        <authorList>
            <person name="Hasing T."/>
            <person name="Tang H."/>
            <person name="Brym M."/>
            <person name="Khazi F."/>
            <person name="Huang T."/>
            <person name="Chambers A.H."/>
        </authorList>
    </citation>
    <scope>NUCLEOTIDE SEQUENCE [LARGE SCALE GENOMIC DNA]</scope>
    <source>
        <tissue evidence="3">Leaf</tissue>
    </source>
</reference>
<dbReference type="EMBL" id="JADCNL010000014">
    <property type="protein sequence ID" value="KAG0452444.1"/>
    <property type="molecule type" value="Genomic_DNA"/>
</dbReference>
<dbReference type="Proteomes" id="UP000636800">
    <property type="component" value="Unassembled WGS sequence"/>
</dbReference>
<dbReference type="AlphaFoldDB" id="A0A835PIH4"/>
<evidence type="ECO:0000313" key="3">
    <source>
        <dbReference type="EMBL" id="KAG0452444.1"/>
    </source>
</evidence>
<evidence type="ECO:0000256" key="1">
    <source>
        <dbReference type="SAM" id="MobiDB-lite"/>
    </source>
</evidence>
<evidence type="ECO:0000313" key="4">
    <source>
        <dbReference type="Proteomes" id="UP000636800"/>
    </source>
</evidence>
<feature type="region of interest" description="Disordered" evidence="1">
    <location>
        <begin position="99"/>
        <end position="125"/>
    </location>
</feature>
<dbReference type="InterPro" id="IPR001245">
    <property type="entry name" value="Ser-Thr/Tyr_kinase_cat_dom"/>
</dbReference>
<dbReference type="SUPFAM" id="SSF56112">
    <property type="entry name" value="Protein kinase-like (PK-like)"/>
    <property type="match status" value="1"/>
</dbReference>
<dbReference type="Pfam" id="PF07714">
    <property type="entry name" value="PK_Tyr_Ser-Thr"/>
    <property type="match status" value="1"/>
</dbReference>
<dbReference type="InterPro" id="IPR051681">
    <property type="entry name" value="Ser/Thr_Kinases-Pseudokinases"/>
</dbReference>
<proteinExistence type="predicted"/>
<evidence type="ECO:0000259" key="2">
    <source>
        <dbReference type="PROSITE" id="PS50011"/>
    </source>
</evidence>
<dbReference type="Gene3D" id="1.10.510.10">
    <property type="entry name" value="Transferase(Phosphotransferase) domain 1"/>
    <property type="match status" value="1"/>
</dbReference>
<accession>A0A835PIH4</accession>
<dbReference type="PANTHER" id="PTHR44329:SF84">
    <property type="entry name" value="PROTEIN KINASE LIKE PROTEIN"/>
    <property type="match status" value="1"/>
</dbReference>
<dbReference type="PANTHER" id="PTHR44329">
    <property type="entry name" value="SERINE/THREONINE-PROTEIN KINASE TNNI3K-RELATED"/>
    <property type="match status" value="1"/>
</dbReference>
<dbReference type="InterPro" id="IPR000719">
    <property type="entry name" value="Prot_kinase_dom"/>
</dbReference>
<keyword evidence="4" id="KW-1185">Reference proteome</keyword>
<sequence length="658" mass="72189">MRSINPTTIPISVIRTNPTTFSISVLLSGSYMQFFMEKYKIESRGQHHITTKHQHIAGFQRSLPVVLLTDMAAALECWSGRPSTDEDMVEQVLMKTHHRSDAFNPPPPPPLPPPPSSTFSASAPTSPTFTFSAAAPPKKWQRLSRNFAGAISAIKNSLNLDSSASPRGESKLSWGGVVRGLTQLFPGSQLPEKLVADVRRHFDSLPHSYFHAGFDMKDVVLHLRLVEQAAADDSPAVHIQQISGESASVGDGSVFKLTFACNTSFSWPMVSGAIEGSVLYCKKIQIFEKKGLTLGVVTVVVQSGGEKHFKSRIDAALRSAAKKQKGVVVKLPFGLCGCQEEGSRPTEDSSPIGADESDTNAHRRIHLPSPLPESSLVVSIDEWQTIRSSGDELGRWLLGTNEIEIVERVGPFSFRGLHKGKKVWIKKLKGCERGSAYEIEIRQDLMQLMSCGQKNLLQFLGVFVDESNGLCVVTRLMEGGSVHDLIQKSKKVPLRDAMRIALDVAQGLMFMNSHGVAYRDLNTQRILMDRQGSACLGDMGLVSTCMSAGEVTEYETAGYRWLAPEIIAGDPESVTETWMSNVYSFGMVLWEMMTGEAAYSSYSPVQAAVGIATCGLRPEIPKDYPPVLRSLMSNCWNNCPSKRPRLSEIVSILLKQNA</sequence>
<organism evidence="3 4">
    <name type="scientific">Vanilla planifolia</name>
    <name type="common">Vanilla</name>
    <dbReference type="NCBI Taxonomy" id="51239"/>
    <lineage>
        <taxon>Eukaryota</taxon>
        <taxon>Viridiplantae</taxon>
        <taxon>Streptophyta</taxon>
        <taxon>Embryophyta</taxon>
        <taxon>Tracheophyta</taxon>
        <taxon>Spermatophyta</taxon>
        <taxon>Magnoliopsida</taxon>
        <taxon>Liliopsida</taxon>
        <taxon>Asparagales</taxon>
        <taxon>Orchidaceae</taxon>
        <taxon>Vanilloideae</taxon>
        <taxon>Vanilleae</taxon>
        <taxon>Vanilla</taxon>
    </lineage>
</organism>
<dbReference type="PROSITE" id="PS50011">
    <property type="entry name" value="PROTEIN_KINASE_DOM"/>
    <property type="match status" value="1"/>
</dbReference>
<protein>
    <recommendedName>
        <fullName evidence="2">Protein kinase domain-containing protein</fullName>
    </recommendedName>
</protein>
<feature type="domain" description="Protein kinase" evidence="2">
    <location>
        <begin position="387"/>
        <end position="658"/>
    </location>
</feature>
<dbReference type="GO" id="GO:0005524">
    <property type="term" value="F:ATP binding"/>
    <property type="evidence" value="ECO:0007669"/>
    <property type="project" value="InterPro"/>
</dbReference>
<dbReference type="OrthoDB" id="1001489at2759"/>
<name>A0A835PIH4_VANPL</name>
<dbReference type="InterPro" id="IPR055801">
    <property type="entry name" value="DUF7377"/>
</dbReference>
<dbReference type="GO" id="GO:0004674">
    <property type="term" value="F:protein serine/threonine kinase activity"/>
    <property type="evidence" value="ECO:0007669"/>
    <property type="project" value="TreeGrafter"/>
</dbReference>
<dbReference type="InterPro" id="IPR011009">
    <property type="entry name" value="Kinase-like_dom_sf"/>
</dbReference>
<comment type="caution">
    <text evidence="3">The sequence shown here is derived from an EMBL/GenBank/DDBJ whole genome shotgun (WGS) entry which is preliminary data.</text>
</comment>
<gene>
    <name evidence="3" type="ORF">HPP92_025108</name>
</gene>
<dbReference type="Pfam" id="PF24093">
    <property type="entry name" value="DUF7377"/>
    <property type="match status" value="1"/>
</dbReference>
<feature type="region of interest" description="Disordered" evidence="1">
    <location>
        <begin position="339"/>
        <end position="368"/>
    </location>
</feature>
<feature type="compositionally biased region" description="Pro residues" evidence="1">
    <location>
        <begin position="104"/>
        <end position="116"/>
    </location>
</feature>